<feature type="region of interest" description="Disordered" evidence="2">
    <location>
        <begin position="1"/>
        <end position="20"/>
    </location>
</feature>
<evidence type="ECO:0000256" key="2">
    <source>
        <dbReference type="SAM" id="MobiDB-lite"/>
    </source>
</evidence>
<keyword evidence="3" id="KW-0472">Membrane</keyword>
<dbReference type="EMBL" id="CCAX010000004">
    <property type="protein sequence ID" value="CDO05009.1"/>
    <property type="molecule type" value="Genomic_DNA"/>
</dbReference>
<name>W9AH30_9BACI</name>
<feature type="coiled-coil region" evidence="1">
    <location>
        <begin position="104"/>
        <end position="145"/>
    </location>
</feature>
<dbReference type="RefSeq" id="WP_231495270.1">
    <property type="nucleotide sequence ID" value="NZ_CABLBW010000004.1"/>
</dbReference>
<keyword evidence="5" id="KW-1185">Reference proteome</keyword>
<dbReference type="NCBIfam" id="NF041669">
    <property type="entry name" value="GvpT"/>
    <property type="match status" value="1"/>
</dbReference>
<feature type="transmembrane region" description="Helical" evidence="3">
    <location>
        <begin position="21"/>
        <end position="40"/>
    </location>
</feature>
<evidence type="ECO:0000256" key="3">
    <source>
        <dbReference type="SAM" id="Phobius"/>
    </source>
</evidence>
<dbReference type="InterPro" id="IPR049646">
    <property type="entry name" value="GvpT/GvpP-like"/>
</dbReference>
<feature type="compositionally biased region" description="Basic and acidic residues" evidence="2">
    <location>
        <begin position="1"/>
        <end position="16"/>
    </location>
</feature>
<dbReference type="eggNOG" id="ENOG5032XRT">
    <property type="taxonomic scope" value="Bacteria"/>
</dbReference>
<protein>
    <submittedName>
        <fullName evidence="4">Gas vesicle protein</fullName>
    </submittedName>
</protein>
<dbReference type="STRING" id="171693.BN988_03590"/>
<organism evidence="4 5">
    <name type="scientific">Oceanobacillus picturae</name>
    <dbReference type="NCBI Taxonomy" id="171693"/>
    <lineage>
        <taxon>Bacteria</taxon>
        <taxon>Bacillati</taxon>
        <taxon>Bacillota</taxon>
        <taxon>Bacilli</taxon>
        <taxon>Bacillales</taxon>
        <taxon>Bacillaceae</taxon>
        <taxon>Oceanobacillus</taxon>
    </lineage>
</organism>
<keyword evidence="1" id="KW-0175">Coiled coil</keyword>
<reference evidence="4" key="2">
    <citation type="submission" date="2014-03" db="EMBL/GenBank/DDBJ databases">
        <authorList>
            <person name="Urmite Genomes"/>
        </authorList>
    </citation>
    <scope>NUCLEOTIDE SEQUENCE</scope>
    <source>
        <strain evidence="4">S1</strain>
    </source>
</reference>
<evidence type="ECO:0000313" key="4">
    <source>
        <dbReference type="EMBL" id="CDO05009.1"/>
    </source>
</evidence>
<proteinExistence type="predicted"/>
<comment type="caution">
    <text evidence="4">The sequence shown here is derived from an EMBL/GenBank/DDBJ whole genome shotgun (WGS) entry which is preliminary data.</text>
</comment>
<gene>
    <name evidence="4" type="ORF">BN988_03590</name>
</gene>
<sequence>MCDKENKTVSRHKMEQKQQPSVPYALAGGIVGAGLGLLASPENGKRIVNRIGQSSVLKIAGREVLRTTQDMLTEQAMLALRQNATGYIQRYTEKLHEPRQETHPDALENNQDSFQEKYEELKEENKNLHNNLQRIEDKLNTLLEVVGNPPP</sequence>
<evidence type="ECO:0000313" key="5">
    <source>
        <dbReference type="Proteomes" id="UP000028863"/>
    </source>
</evidence>
<dbReference type="Proteomes" id="UP000028863">
    <property type="component" value="Unassembled WGS sequence"/>
</dbReference>
<reference evidence="4" key="1">
    <citation type="submission" date="2014-03" db="EMBL/GenBank/DDBJ databases">
        <title>Draft genome sequencing of Oceanobacillus picturae strain S1 isolated from human gut.</title>
        <authorList>
            <person name="Croce O."/>
            <person name="Lagier J.C."/>
            <person name="Raoult D."/>
        </authorList>
    </citation>
    <scope>NUCLEOTIDE SEQUENCE [LARGE SCALE GENOMIC DNA]</scope>
    <source>
        <strain evidence="4">S1</strain>
    </source>
</reference>
<evidence type="ECO:0000256" key="1">
    <source>
        <dbReference type="SAM" id="Coils"/>
    </source>
</evidence>
<dbReference type="AlphaFoldDB" id="W9AH30"/>
<keyword evidence="3" id="KW-0812">Transmembrane</keyword>
<keyword evidence="3" id="KW-1133">Transmembrane helix</keyword>
<accession>W9AH30</accession>